<evidence type="ECO:0000313" key="4">
    <source>
        <dbReference type="Proteomes" id="UP000642107"/>
    </source>
</evidence>
<protein>
    <recommendedName>
        <fullName evidence="5">PH domain-containing protein</fullName>
    </recommendedName>
</protein>
<feature type="transmembrane region" description="Helical" evidence="2">
    <location>
        <begin position="252"/>
        <end position="270"/>
    </location>
</feature>
<keyword evidence="4" id="KW-1185">Reference proteome</keyword>
<name>A0ABR9DS01_9MICO</name>
<evidence type="ECO:0008006" key="5">
    <source>
        <dbReference type="Google" id="ProtNLM"/>
    </source>
</evidence>
<keyword evidence="2" id="KW-0812">Transmembrane</keyword>
<feature type="transmembrane region" description="Helical" evidence="2">
    <location>
        <begin position="157"/>
        <end position="176"/>
    </location>
</feature>
<keyword evidence="2" id="KW-0472">Membrane</keyword>
<gene>
    <name evidence="3" type="ORF">IGS67_04330</name>
</gene>
<dbReference type="RefSeq" id="WP_192278260.1">
    <property type="nucleotide sequence ID" value="NZ_JACZDF010000002.1"/>
</dbReference>
<reference evidence="3 4" key="1">
    <citation type="submission" date="2020-09" db="EMBL/GenBank/DDBJ databases">
        <title>Flavimobilis rhizosphaerae sp. nov., isolated from rhizosphere soil of Spartina alterniflora.</title>
        <authorList>
            <person name="Hanqin C."/>
        </authorList>
    </citation>
    <scope>NUCLEOTIDE SEQUENCE [LARGE SCALE GENOMIC DNA]</scope>
    <source>
        <strain evidence="3 4">GY 10621</strain>
    </source>
</reference>
<dbReference type="Proteomes" id="UP000642107">
    <property type="component" value="Unassembled WGS sequence"/>
</dbReference>
<feature type="transmembrane region" description="Helical" evidence="2">
    <location>
        <begin position="14"/>
        <end position="35"/>
    </location>
</feature>
<feature type="coiled-coil region" evidence="1">
    <location>
        <begin position="334"/>
        <end position="361"/>
    </location>
</feature>
<feature type="transmembrane region" description="Helical" evidence="2">
    <location>
        <begin position="56"/>
        <end position="74"/>
    </location>
</feature>
<evidence type="ECO:0000256" key="2">
    <source>
        <dbReference type="SAM" id="Phobius"/>
    </source>
</evidence>
<dbReference type="EMBL" id="JACZDF010000002">
    <property type="protein sequence ID" value="MBD9698725.1"/>
    <property type="molecule type" value="Genomic_DNA"/>
</dbReference>
<accession>A0ABR9DS01</accession>
<feature type="transmembrane region" description="Helical" evidence="2">
    <location>
        <begin position="86"/>
        <end position="113"/>
    </location>
</feature>
<evidence type="ECO:0000313" key="3">
    <source>
        <dbReference type="EMBL" id="MBD9698725.1"/>
    </source>
</evidence>
<keyword evidence="2" id="KW-1133">Transmembrane helix</keyword>
<comment type="caution">
    <text evidence="3">The sequence shown here is derived from an EMBL/GenBank/DDBJ whole genome shotgun (WGS) entry which is preliminary data.</text>
</comment>
<evidence type="ECO:0000256" key="1">
    <source>
        <dbReference type="SAM" id="Coils"/>
    </source>
</evidence>
<keyword evidence="1" id="KW-0175">Coiled coil</keyword>
<sequence length="627" mass="66082">MRSAYAQIPPVPRLLWHLLGPAIGTAVITAAGIALESSDGLPAPVVSPPVLELTSVIEILAIVAATVWPLILAWQRPVGAAVLQAVAAVVLVLVSSIASGGLAGPAVALALAVGFRTAHRARAQALATWPRTPQPSLDDAARRAIDHGTKPARRPAIFARVLGAGFIILGLVWTGVDMARVHAFRSDPATVTTTGTVLELFDDDLYATLDVDGTPLTVEILGAPPGIGAELPVRANIARDRAELLGTPFDPAGALFWCGIGAALLVALRLRARDGHALATAARGPGAACTLVHNDDATWVEAPDGRVIAEVENLTLLTDPATPDDIDLESDPVIAAMIAEAEDLQARHESLSERARELSNDELTELWKAEARLGEIENDLANALDPRLAALVADGARTAVVLHSVPVMSEVVLRAPDALLLGTLRAPSRSLTAASVVNGRDDHSGDRNGRSLGPLATAARWFADHDALPMLAVHAAAAVLMWWLLDEPGNGWWETLRPAVFPLLLVHVTWLVQPAAGVRRTHLVFRELLRVQPVPWREITEITAHDGTVIVRTRSGGEDDAFVLGADPSLPIPSIAGCRTAEETAARLQAAWAAGRVLAPPAPRWLPSMPLLLACAWVALLGASVLA</sequence>
<organism evidence="3 4">
    <name type="scientific">Flavimobilis rhizosphaerae</name>
    <dbReference type="NCBI Taxonomy" id="2775421"/>
    <lineage>
        <taxon>Bacteria</taxon>
        <taxon>Bacillati</taxon>
        <taxon>Actinomycetota</taxon>
        <taxon>Actinomycetes</taxon>
        <taxon>Micrococcales</taxon>
        <taxon>Jonesiaceae</taxon>
        <taxon>Flavimobilis</taxon>
    </lineage>
</organism>
<proteinExistence type="predicted"/>